<gene>
    <name evidence="2" type="primary">LIN</name>
    <name evidence="2" type="ordered locus">WS0691</name>
</gene>
<dbReference type="GO" id="GO:0005829">
    <property type="term" value="C:cytosol"/>
    <property type="evidence" value="ECO:0007669"/>
    <property type="project" value="TreeGrafter"/>
</dbReference>
<dbReference type="InterPro" id="IPR036388">
    <property type="entry name" value="WH-like_DNA-bd_sf"/>
</dbReference>
<dbReference type="NCBIfam" id="TIGR00738">
    <property type="entry name" value="rrf2_super"/>
    <property type="match status" value="1"/>
</dbReference>
<dbReference type="PANTHER" id="PTHR33221:SF5">
    <property type="entry name" value="HTH-TYPE TRANSCRIPTIONAL REGULATOR ISCR"/>
    <property type="match status" value="1"/>
</dbReference>
<organism evidence="3">
    <name type="scientific">Wolinella succinogenes (strain ATCC 29543 / DSM 1740 / CCUG 13145 / JCM 31913 / LMG 7466 / NCTC 11488 / FDC 602W)</name>
    <name type="common">Vibrio succinogenes</name>
    <dbReference type="NCBI Taxonomy" id="273121"/>
    <lineage>
        <taxon>Bacteria</taxon>
        <taxon>Pseudomonadati</taxon>
        <taxon>Campylobacterota</taxon>
        <taxon>Epsilonproteobacteria</taxon>
        <taxon>Campylobacterales</taxon>
        <taxon>Helicobacteraceae</taxon>
        <taxon>Wolinella</taxon>
    </lineage>
</organism>
<evidence type="ECO:0000313" key="2">
    <source>
        <dbReference type="EMBL" id="CAE09817.1"/>
    </source>
</evidence>
<dbReference type="GO" id="GO:0003700">
    <property type="term" value="F:DNA-binding transcription factor activity"/>
    <property type="evidence" value="ECO:0007669"/>
    <property type="project" value="TreeGrafter"/>
</dbReference>
<proteinExistence type="predicted"/>
<dbReference type="Proteomes" id="UP000000422">
    <property type="component" value="Chromosome"/>
</dbReference>
<dbReference type="InterPro" id="IPR000944">
    <property type="entry name" value="Tscrpt_reg_Rrf2"/>
</dbReference>
<dbReference type="EMBL" id="BX571658">
    <property type="protein sequence ID" value="CAE09817.1"/>
    <property type="molecule type" value="Genomic_DNA"/>
</dbReference>
<keyword evidence="3" id="KW-1185">Reference proteome</keyword>
<dbReference type="STRING" id="273121.WS0691"/>
<dbReference type="Pfam" id="PF02082">
    <property type="entry name" value="Rrf2"/>
    <property type="match status" value="1"/>
</dbReference>
<dbReference type="InterPro" id="IPR036390">
    <property type="entry name" value="WH_DNA-bd_sf"/>
</dbReference>
<dbReference type="SUPFAM" id="SSF46785">
    <property type="entry name" value="Winged helix' DNA-binding domain"/>
    <property type="match status" value="1"/>
</dbReference>
<dbReference type="PROSITE" id="PS51197">
    <property type="entry name" value="HTH_RRF2_2"/>
    <property type="match status" value="1"/>
</dbReference>
<protein>
    <submittedName>
        <fullName evidence="2">LIN1550 PROTEIN</fullName>
    </submittedName>
</protein>
<dbReference type="Gene3D" id="1.10.10.10">
    <property type="entry name" value="Winged helix-like DNA-binding domain superfamily/Winged helix DNA-binding domain"/>
    <property type="match status" value="1"/>
</dbReference>
<sequence length="137" mass="15405">MTGISTKGIYGLGALYYLTLNLHKPSIQISEISQNTNIPQNYLEQILANLKKAGFLKSIRGPKGGYALAMPPEQIIVYDILEALEGGLCAIECRTDIEALKLFWEDAGSKVRQIFSLSLKDLLRYEEMIQRGNMYFI</sequence>
<dbReference type="eggNOG" id="COG1959">
    <property type="taxonomic scope" value="Bacteria"/>
</dbReference>
<dbReference type="GO" id="GO:0003677">
    <property type="term" value="F:DNA binding"/>
    <property type="evidence" value="ECO:0007669"/>
    <property type="project" value="UniProtKB-KW"/>
</dbReference>
<evidence type="ECO:0000256" key="1">
    <source>
        <dbReference type="ARBA" id="ARBA00023125"/>
    </source>
</evidence>
<dbReference type="RefSeq" id="WP_011138617.1">
    <property type="nucleotide sequence ID" value="NC_005090.1"/>
</dbReference>
<dbReference type="KEGG" id="wsu:WS0691"/>
<dbReference type="PANTHER" id="PTHR33221">
    <property type="entry name" value="WINGED HELIX-TURN-HELIX TRANSCRIPTIONAL REGULATOR, RRF2 FAMILY"/>
    <property type="match status" value="1"/>
</dbReference>
<evidence type="ECO:0000313" key="3">
    <source>
        <dbReference type="Proteomes" id="UP000000422"/>
    </source>
</evidence>
<keyword evidence="1" id="KW-0238">DNA-binding</keyword>
<accession>Q7M9T7</accession>
<dbReference type="AlphaFoldDB" id="Q7M9T7"/>
<name>Q7M9T7_WOLSU</name>
<dbReference type="HOGENOM" id="CLU_107144_0_1_7"/>
<reference evidence="2 3" key="1">
    <citation type="journal article" date="2003" name="Proc. Natl. Acad. Sci. U.S.A.">
        <title>Complete genome sequence and analysis of Wolinella succinogenes.</title>
        <authorList>
            <person name="Baar C."/>
            <person name="Eppinger M."/>
            <person name="Raddatz G."/>
            <person name="Simon JM."/>
            <person name="Lanz C."/>
            <person name="Klimmek O."/>
            <person name="Nandakumar R."/>
            <person name="Gross R."/>
            <person name="Rosinus A."/>
            <person name="Keller H."/>
            <person name="Jagtap P."/>
            <person name="Linke B."/>
            <person name="Meyer F."/>
            <person name="Lederer H."/>
            <person name="Schuster S.C."/>
        </authorList>
    </citation>
    <scope>NUCLEOTIDE SEQUENCE [LARGE SCALE GENOMIC DNA]</scope>
    <source>
        <strain evidence="3">ATCC 29543 / DSM 1740 / CCUG 13145 / JCM 31913 / LMG 7466 / NCTC 11488 / FDC 602W</strain>
    </source>
</reference>